<evidence type="ECO:0000313" key="2">
    <source>
        <dbReference type="EMBL" id="SEK64252.1"/>
    </source>
</evidence>
<accession>A0A1H7IQQ3</accession>
<sequence>MKLSLKTLFSRSERRHHISKPPAKPMPTHESMYIEHMRRKADDHPLHQTWERRVDW</sequence>
<dbReference type="Proteomes" id="UP000199283">
    <property type="component" value="Unassembled WGS sequence"/>
</dbReference>
<organism evidence="2 3">
    <name type="scientific">Jannaschia helgolandensis</name>
    <dbReference type="NCBI Taxonomy" id="188906"/>
    <lineage>
        <taxon>Bacteria</taxon>
        <taxon>Pseudomonadati</taxon>
        <taxon>Pseudomonadota</taxon>
        <taxon>Alphaproteobacteria</taxon>
        <taxon>Rhodobacterales</taxon>
        <taxon>Roseobacteraceae</taxon>
        <taxon>Jannaschia</taxon>
    </lineage>
</organism>
<name>A0A1H7IQQ3_9RHOB</name>
<keyword evidence="3" id="KW-1185">Reference proteome</keyword>
<dbReference type="EMBL" id="FNZQ01000001">
    <property type="protein sequence ID" value="SEK64252.1"/>
    <property type="molecule type" value="Genomic_DNA"/>
</dbReference>
<evidence type="ECO:0000256" key="1">
    <source>
        <dbReference type="SAM" id="MobiDB-lite"/>
    </source>
</evidence>
<evidence type="ECO:0000313" key="3">
    <source>
        <dbReference type="Proteomes" id="UP000199283"/>
    </source>
</evidence>
<dbReference type="AlphaFoldDB" id="A0A1H7IQQ3"/>
<feature type="region of interest" description="Disordered" evidence="1">
    <location>
        <begin position="1"/>
        <end position="29"/>
    </location>
</feature>
<reference evidence="2 3" key="1">
    <citation type="submission" date="2016-10" db="EMBL/GenBank/DDBJ databases">
        <authorList>
            <person name="de Groot N.N."/>
        </authorList>
    </citation>
    <scope>NUCLEOTIDE SEQUENCE [LARGE SCALE GENOMIC DNA]</scope>
    <source>
        <strain evidence="2 3">DSM 14858</strain>
    </source>
</reference>
<protein>
    <submittedName>
        <fullName evidence="2">Uncharacterized protein</fullName>
    </submittedName>
</protein>
<gene>
    <name evidence="2" type="ORF">SAMN04488526_1126</name>
</gene>
<proteinExistence type="predicted"/>